<feature type="region of interest" description="Disordered" evidence="1">
    <location>
        <begin position="1"/>
        <end position="21"/>
    </location>
</feature>
<dbReference type="PANTHER" id="PTHR38440:SF1">
    <property type="entry name" value="UPF0398 PROTEIN SPR0331"/>
    <property type="match status" value="1"/>
</dbReference>
<dbReference type="RefSeq" id="WP_379719386.1">
    <property type="nucleotide sequence ID" value="NZ_JBHSMS010000026.1"/>
</dbReference>
<evidence type="ECO:0000313" key="3">
    <source>
        <dbReference type="Proteomes" id="UP001596031"/>
    </source>
</evidence>
<proteinExistence type="predicted"/>
<keyword evidence="3" id="KW-1185">Reference proteome</keyword>
<sequence>MSHSPPAAPARKVLAGTGHRPDKLGGYGAGVSARLVDLARAALVKHQPDEVISGMALGWDTALALAAIELGIPLTAAVPFEGQERKWRPEQQEQFRAILALATTVAIVSPGGYAVWKMQTRNEWMIDRATGVLALWNGSGGGTGNCIEYARTRQVEIVNLWGAWERYAFTPQQACAEAEEDHPWKARQT</sequence>
<gene>
    <name evidence="2" type="ORF">ACFPOU_08300</name>
</gene>
<dbReference type="InterPro" id="IPR010697">
    <property type="entry name" value="YspA"/>
</dbReference>
<accession>A0ABW0PHW3</accession>
<dbReference type="Gene3D" id="3.40.50.450">
    <property type="match status" value="1"/>
</dbReference>
<reference evidence="3" key="1">
    <citation type="journal article" date="2019" name="Int. J. Syst. Evol. Microbiol.">
        <title>The Global Catalogue of Microorganisms (GCM) 10K type strain sequencing project: providing services to taxonomists for standard genome sequencing and annotation.</title>
        <authorList>
            <consortium name="The Broad Institute Genomics Platform"/>
            <consortium name="The Broad Institute Genome Sequencing Center for Infectious Disease"/>
            <person name="Wu L."/>
            <person name="Ma J."/>
        </authorList>
    </citation>
    <scope>NUCLEOTIDE SEQUENCE [LARGE SCALE GENOMIC DNA]</scope>
    <source>
        <strain evidence="3">CCUG 38813</strain>
    </source>
</reference>
<comment type="caution">
    <text evidence="2">The sequence shown here is derived from an EMBL/GenBank/DDBJ whole genome shotgun (WGS) entry which is preliminary data.</text>
</comment>
<evidence type="ECO:0000256" key="1">
    <source>
        <dbReference type="SAM" id="MobiDB-lite"/>
    </source>
</evidence>
<evidence type="ECO:0000313" key="2">
    <source>
        <dbReference type="EMBL" id="MFC5511127.1"/>
    </source>
</evidence>
<dbReference type="PANTHER" id="PTHR38440">
    <property type="entry name" value="UPF0398 PROTEIN YPSA"/>
    <property type="match status" value="1"/>
</dbReference>
<dbReference type="EMBL" id="JBHSMS010000026">
    <property type="protein sequence ID" value="MFC5511127.1"/>
    <property type="molecule type" value="Genomic_DNA"/>
</dbReference>
<name>A0ABW0PHW3_9BURK</name>
<dbReference type="Pfam" id="PF06908">
    <property type="entry name" value="YpsA"/>
    <property type="match status" value="1"/>
</dbReference>
<dbReference type="SUPFAM" id="SSF102405">
    <property type="entry name" value="MCP/YpsA-like"/>
    <property type="match status" value="1"/>
</dbReference>
<protein>
    <submittedName>
        <fullName evidence="2">SLOG family protein</fullName>
    </submittedName>
</protein>
<organism evidence="2 3">
    <name type="scientific">Massilia jejuensis</name>
    <dbReference type="NCBI Taxonomy" id="648894"/>
    <lineage>
        <taxon>Bacteria</taxon>
        <taxon>Pseudomonadati</taxon>
        <taxon>Pseudomonadota</taxon>
        <taxon>Betaproteobacteria</taxon>
        <taxon>Burkholderiales</taxon>
        <taxon>Oxalobacteraceae</taxon>
        <taxon>Telluria group</taxon>
        <taxon>Massilia</taxon>
    </lineage>
</organism>
<dbReference type="Proteomes" id="UP001596031">
    <property type="component" value="Unassembled WGS sequence"/>
</dbReference>